<comment type="caution">
    <text evidence="3">The sequence shown here is derived from an EMBL/GenBank/DDBJ whole genome shotgun (WGS) entry which is preliminary data.</text>
</comment>
<feature type="region of interest" description="Disordered" evidence="1">
    <location>
        <begin position="190"/>
        <end position="212"/>
    </location>
</feature>
<sequence>MVTASFTNLFYAFLLLSLPQKKMPSSGKVKTMQSLSNEESQKKVQLKKKKEKMKINSAELKFSSVFGVDDELNLQLQADESPTPVSVQLPENQQVMKDQIRGLKDENGRLFQLLKEKDFEIRHLQKFKSEHAVSLGMPGLTSDTAAAKIVELSKKLRETVAEMETEKTKCKQLAKKCEDLKLQIANPKECHSERPIEQNTNSEEQKSAEEVKGLQEKLKQAESKMADWRNQCQILKQELKLANRVISQEVGEGFNLHSLISGKSTWKGRTQQIITLQQKISELKHQIEDLQSRNENSPKEAAASEKSNSNPTLRRLVQERKEAHDVGIQLIYKLNFFLHVL</sequence>
<dbReference type="GO" id="GO:0034451">
    <property type="term" value="C:centriolar satellite"/>
    <property type="evidence" value="ECO:0007669"/>
    <property type="project" value="TreeGrafter"/>
</dbReference>
<dbReference type="EMBL" id="CAHIKZ030000431">
    <property type="protein sequence ID" value="CAE1173945.1"/>
    <property type="molecule type" value="Genomic_DNA"/>
</dbReference>
<protein>
    <submittedName>
        <fullName evidence="3">Coiled-coil domain-containing protein 13</fullName>
    </submittedName>
</protein>
<dbReference type="Proteomes" id="UP000597762">
    <property type="component" value="Unassembled WGS sequence"/>
</dbReference>
<organism evidence="3 4">
    <name type="scientific">Acanthosepion pharaonis</name>
    <name type="common">Pharaoh cuttlefish</name>
    <name type="synonym">Sepia pharaonis</name>
    <dbReference type="NCBI Taxonomy" id="158019"/>
    <lineage>
        <taxon>Eukaryota</taxon>
        <taxon>Metazoa</taxon>
        <taxon>Spiralia</taxon>
        <taxon>Lophotrochozoa</taxon>
        <taxon>Mollusca</taxon>
        <taxon>Cephalopoda</taxon>
        <taxon>Coleoidea</taxon>
        <taxon>Decapodiformes</taxon>
        <taxon>Sepiida</taxon>
        <taxon>Sepiina</taxon>
        <taxon>Sepiidae</taxon>
        <taxon>Acanthosepion</taxon>
    </lineage>
</organism>
<dbReference type="PANTHER" id="PTHR31935:SF1">
    <property type="entry name" value="COILED-COIL DOMAIN-CONTAINING PROTEIN 13"/>
    <property type="match status" value="1"/>
</dbReference>
<dbReference type="AlphaFoldDB" id="A0A812B7G4"/>
<evidence type="ECO:0000313" key="3">
    <source>
        <dbReference type="EMBL" id="CAE1173945.1"/>
    </source>
</evidence>
<dbReference type="OrthoDB" id="10258312at2759"/>
<evidence type="ECO:0000256" key="1">
    <source>
        <dbReference type="SAM" id="MobiDB-lite"/>
    </source>
</evidence>
<accession>A0A812B7G4</accession>
<evidence type="ECO:0000256" key="2">
    <source>
        <dbReference type="SAM" id="SignalP"/>
    </source>
</evidence>
<feature type="compositionally biased region" description="Basic and acidic residues" evidence="1">
    <location>
        <begin position="203"/>
        <end position="212"/>
    </location>
</feature>
<feature type="signal peptide" evidence="2">
    <location>
        <begin position="1"/>
        <end position="24"/>
    </location>
</feature>
<evidence type="ECO:0000313" key="4">
    <source>
        <dbReference type="Proteomes" id="UP000597762"/>
    </source>
</evidence>
<name>A0A812B7G4_ACAPH</name>
<dbReference type="GO" id="GO:0031122">
    <property type="term" value="P:cytoplasmic microtubule organization"/>
    <property type="evidence" value="ECO:0007669"/>
    <property type="project" value="TreeGrafter"/>
</dbReference>
<keyword evidence="4" id="KW-1185">Reference proteome</keyword>
<dbReference type="GO" id="GO:1905515">
    <property type="term" value="P:non-motile cilium assembly"/>
    <property type="evidence" value="ECO:0007669"/>
    <property type="project" value="TreeGrafter"/>
</dbReference>
<gene>
    <name evidence="3" type="ORF">SPHA_12860</name>
</gene>
<feature type="chain" id="PRO_5032531639" evidence="2">
    <location>
        <begin position="25"/>
        <end position="341"/>
    </location>
</feature>
<keyword evidence="2" id="KW-0732">Signal</keyword>
<dbReference type="PANTHER" id="PTHR31935">
    <property type="entry name" value="COILED-COIL DOMAIN-CONTAINING PROTEIN 13"/>
    <property type="match status" value="1"/>
</dbReference>
<proteinExistence type="predicted"/>
<dbReference type="InterPro" id="IPR038929">
    <property type="entry name" value="CCDC13"/>
</dbReference>
<feature type="region of interest" description="Disordered" evidence="1">
    <location>
        <begin position="291"/>
        <end position="313"/>
    </location>
</feature>
<reference evidence="3" key="1">
    <citation type="submission" date="2021-01" db="EMBL/GenBank/DDBJ databases">
        <authorList>
            <person name="Li R."/>
            <person name="Bekaert M."/>
        </authorList>
    </citation>
    <scope>NUCLEOTIDE SEQUENCE</scope>
    <source>
        <strain evidence="3">Farmed</strain>
    </source>
</reference>